<name>A0A225WGM5_9STRA</name>
<keyword evidence="3" id="KW-1185">Reference proteome</keyword>
<evidence type="ECO:0000256" key="1">
    <source>
        <dbReference type="SAM" id="Phobius"/>
    </source>
</evidence>
<protein>
    <recommendedName>
        <fullName evidence="4">Peptidase A1 domain-containing protein</fullName>
    </recommendedName>
</protein>
<gene>
    <name evidence="2" type="ORF">PHMEG_0009803</name>
</gene>
<dbReference type="InterPro" id="IPR021109">
    <property type="entry name" value="Peptidase_aspartic_dom_sf"/>
</dbReference>
<dbReference type="AlphaFoldDB" id="A0A225WGM5"/>
<dbReference type="Proteomes" id="UP000198211">
    <property type="component" value="Unassembled WGS sequence"/>
</dbReference>
<proteinExistence type="predicted"/>
<organism evidence="2 3">
    <name type="scientific">Phytophthora megakarya</name>
    <dbReference type="NCBI Taxonomy" id="4795"/>
    <lineage>
        <taxon>Eukaryota</taxon>
        <taxon>Sar</taxon>
        <taxon>Stramenopiles</taxon>
        <taxon>Oomycota</taxon>
        <taxon>Peronosporomycetes</taxon>
        <taxon>Peronosporales</taxon>
        <taxon>Peronosporaceae</taxon>
        <taxon>Phytophthora</taxon>
    </lineage>
</organism>
<keyword evidence="1" id="KW-1133">Transmembrane helix</keyword>
<sequence>MVNSNPVLELILNGEHIKLILTTDLDGIVVCMDANTSRRDWLMTDAEFDNTRKRLRYELRWVSPEVVEHEVQVPALGYSGSINVGFFSSDNQEMRMSAVAYYLGSLNADGFIGAGFAFHPDQSPLWETIQQATAGHGYTYYGHDHSEKKGATHIETNENNGDFDRDNYIWSEPLVSLGDDIDGVSNAQGISFPIHDLNFACNVSWDSVGDAGLATNVRDQSVKLFGEFSSSWDVVVDFNVPCLQLPQEFYEALAGWIGLRIDPMLGLSEVAFPAFALPDLFFSLSFNGVQISLPLKSLVLPESSESTEKYENVPKICIQRSSSMLQRGTAAFTNPTTTAAEIARLERLHGLSDLPVYSMIDSPIIFGAMVLDALGSVVFDGITKRTGIRKSSTTISFDKIQPQRSTMCLQPVACTGQQEYVNHLNVCQDPNCSQYYCHTLDTATKHCVISHNWKVTLVVTTAIFLCIELFFSLSLRFFVIRSMNS</sequence>
<accession>A0A225WGM5</accession>
<keyword evidence="1" id="KW-0472">Membrane</keyword>
<evidence type="ECO:0000313" key="2">
    <source>
        <dbReference type="EMBL" id="OWZ16408.1"/>
    </source>
</evidence>
<dbReference type="STRING" id="4795.A0A225WGM5"/>
<evidence type="ECO:0000313" key="3">
    <source>
        <dbReference type="Proteomes" id="UP000198211"/>
    </source>
</evidence>
<feature type="transmembrane region" description="Helical" evidence="1">
    <location>
        <begin position="455"/>
        <end position="479"/>
    </location>
</feature>
<dbReference type="EMBL" id="NBNE01000938">
    <property type="protein sequence ID" value="OWZ16408.1"/>
    <property type="molecule type" value="Genomic_DNA"/>
</dbReference>
<dbReference type="Gene3D" id="2.40.70.10">
    <property type="entry name" value="Acid Proteases"/>
    <property type="match status" value="1"/>
</dbReference>
<dbReference type="SUPFAM" id="SSF50630">
    <property type="entry name" value="Acid proteases"/>
    <property type="match status" value="1"/>
</dbReference>
<reference evidence="3" key="1">
    <citation type="submission" date="2017-03" db="EMBL/GenBank/DDBJ databases">
        <title>Phytopthora megakarya and P. palmivora, two closely related causual agents of cacao black pod achieved similar genome size and gene model numbers by different mechanisms.</title>
        <authorList>
            <person name="Ali S."/>
            <person name="Shao J."/>
            <person name="Larry D.J."/>
            <person name="Kronmiller B."/>
            <person name="Shen D."/>
            <person name="Strem M.D."/>
            <person name="Melnick R.L."/>
            <person name="Guiltinan M.J."/>
            <person name="Tyler B.M."/>
            <person name="Meinhardt L.W."/>
            <person name="Bailey B.A."/>
        </authorList>
    </citation>
    <scope>NUCLEOTIDE SEQUENCE [LARGE SCALE GENOMIC DNA]</scope>
    <source>
        <strain evidence="3">zdho120</strain>
    </source>
</reference>
<dbReference type="OrthoDB" id="441724at2759"/>
<comment type="caution">
    <text evidence="2">The sequence shown here is derived from an EMBL/GenBank/DDBJ whole genome shotgun (WGS) entry which is preliminary data.</text>
</comment>
<keyword evidence="1" id="KW-0812">Transmembrane</keyword>
<evidence type="ECO:0008006" key="4">
    <source>
        <dbReference type="Google" id="ProtNLM"/>
    </source>
</evidence>